<gene>
    <name evidence="1" type="ORF">OCU04_003954</name>
</gene>
<keyword evidence="2" id="KW-1185">Reference proteome</keyword>
<name>A0A9X0ATR8_9HELO</name>
<reference evidence="1" key="1">
    <citation type="submission" date="2022-11" db="EMBL/GenBank/DDBJ databases">
        <title>Genome Resource of Sclerotinia nivalis Strain SnTB1, a Plant Pathogen Isolated from American Ginseng.</title>
        <authorList>
            <person name="Fan S."/>
        </authorList>
    </citation>
    <scope>NUCLEOTIDE SEQUENCE</scope>
    <source>
        <strain evidence="1">SnTB1</strain>
    </source>
</reference>
<comment type="caution">
    <text evidence="1">The sequence shown here is derived from an EMBL/GenBank/DDBJ whole genome shotgun (WGS) entry which is preliminary data.</text>
</comment>
<dbReference type="Proteomes" id="UP001152300">
    <property type="component" value="Unassembled WGS sequence"/>
</dbReference>
<evidence type="ECO:0000313" key="1">
    <source>
        <dbReference type="EMBL" id="KAJ8068394.1"/>
    </source>
</evidence>
<proteinExistence type="predicted"/>
<dbReference type="EMBL" id="JAPEIS010000003">
    <property type="protein sequence ID" value="KAJ8068394.1"/>
    <property type="molecule type" value="Genomic_DNA"/>
</dbReference>
<accession>A0A9X0ATR8</accession>
<organism evidence="1 2">
    <name type="scientific">Sclerotinia nivalis</name>
    <dbReference type="NCBI Taxonomy" id="352851"/>
    <lineage>
        <taxon>Eukaryota</taxon>
        <taxon>Fungi</taxon>
        <taxon>Dikarya</taxon>
        <taxon>Ascomycota</taxon>
        <taxon>Pezizomycotina</taxon>
        <taxon>Leotiomycetes</taxon>
        <taxon>Helotiales</taxon>
        <taxon>Sclerotiniaceae</taxon>
        <taxon>Sclerotinia</taxon>
    </lineage>
</organism>
<protein>
    <submittedName>
        <fullName evidence="1">Uncharacterized protein</fullName>
    </submittedName>
</protein>
<sequence>MIPQNLRNARSFGVSKPIGEPSVVSGVGVWWKSGTWRKFLQVQCCSYLSADGSREGVSRGKWKRWLKVRDERIYQKFRKGKRFGVYERRADSQMEALGGGGGFKGPGF</sequence>
<evidence type="ECO:0000313" key="2">
    <source>
        <dbReference type="Proteomes" id="UP001152300"/>
    </source>
</evidence>
<dbReference type="AlphaFoldDB" id="A0A9X0ATR8"/>